<dbReference type="Pfam" id="PF01229">
    <property type="entry name" value="Glyco_hydro_39"/>
    <property type="match status" value="1"/>
</dbReference>
<dbReference type="SUPFAM" id="SSF51445">
    <property type="entry name" value="(Trans)glycosidases"/>
    <property type="match status" value="1"/>
</dbReference>
<name>A0ABS5CIM8_9BACL</name>
<proteinExistence type="inferred from homology"/>
<keyword evidence="7" id="KW-1185">Reference proteome</keyword>
<keyword evidence="2" id="KW-0378">Hydrolase</keyword>
<evidence type="ECO:0000313" key="7">
    <source>
        <dbReference type="Proteomes" id="UP000673394"/>
    </source>
</evidence>
<dbReference type="Proteomes" id="UP000673394">
    <property type="component" value="Unassembled WGS sequence"/>
</dbReference>
<dbReference type="PANTHER" id="PTHR12631">
    <property type="entry name" value="ALPHA-L-IDURONIDASE"/>
    <property type="match status" value="1"/>
</dbReference>
<organism evidence="6 7">
    <name type="scientific">Paenibacillus lignilyticus</name>
    <dbReference type="NCBI Taxonomy" id="1172615"/>
    <lineage>
        <taxon>Bacteria</taxon>
        <taxon>Bacillati</taxon>
        <taxon>Bacillota</taxon>
        <taxon>Bacilli</taxon>
        <taxon>Bacillales</taxon>
        <taxon>Paenibacillaceae</taxon>
        <taxon>Paenibacillus</taxon>
    </lineage>
</organism>
<keyword evidence="3" id="KW-0326">Glycosidase</keyword>
<comment type="caution">
    <text evidence="6">The sequence shown here is derived from an EMBL/GenBank/DDBJ whole genome shotgun (WGS) entry which is preliminary data.</text>
</comment>
<accession>A0ABS5CIM8</accession>
<sequence>MKNTRQRSWVKAGLKLGITAAVALATLFPAGVSFAGTATTITVDTASNAGSVNPFAWGVGAPDKYAWWAGNTALKTRISDAKIKLVRVNPIQNMLYNGRDPYPSAGNFALTDMDAILNTIYDAGAEPLFVIAGFPAGVPNTRDASGTITSANWTEYANFMKGVVKRYNTDHVLGASKTIRYWELWNEPTIEGDGKFSSQANYKTFAQTVGNAMKAQDSTIKLIGPADAWSDLSSTGYVSYAAKQLESQIDILSWHDYGPDPTNSDATRLAWTKPHYQDNVATVKAGGAGDIFKGPSGKLYGAAITEYNMSHQDGGSTYNAKYHNQFNAIFSASAILNAMKGNADMFMSYNLAETGTNLLGLLDNTSYSPYKPYYAYHLFGNHFGNQKLTASGGTTNLEFVASKDTATGKTYVIAVNKDASVTYDAAVQLQNISSASGTVNVWKLDAATNPTSSMSQAYSGSQFTYSIAPMTAVAFEVTPGSGGGGSTLFTSGFESADTAPTWLDTLDGSMNVTGYTAGTNPECSPRLESPHAGTAALMFSGTDNSTSQSYAKCKVFDVNIPITASTKLGYWLYPQVDRARYVAVDLIMTDGTTLRDSGAVDYNGFSMHPNAGHGGAIALNTWTNIKSNIGTVLSGKTIDRIILNYDRAADSGQYRGYVDDIVITNGTLP</sequence>
<dbReference type="Gene3D" id="3.20.20.80">
    <property type="entry name" value="Glycosidases"/>
    <property type="match status" value="1"/>
</dbReference>
<gene>
    <name evidence="6" type="ORF">I8J30_23450</name>
</gene>
<comment type="similarity">
    <text evidence="1">Belongs to the glycosyl hydrolase 39 family.</text>
</comment>
<evidence type="ECO:0000313" key="6">
    <source>
        <dbReference type="EMBL" id="MBP3965677.1"/>
    </source>
</evidence>
<dbReference type="RefSeq" id="WP_210662287.1">
    <property type="nucleotide sequence ID" value="NZ_JAGKSP010000012.1"/>
</dbReference>
<keyword evidence="4" id="KW-0732">Signal</keyword>
<dbReference type="InterPro" id="IPR013780">
    <property type="entry name" value="Glyco_hydro_b"/>
</dbReference>
<dbReference type="InterPro" id="IPR017853">
    <property type="entry name" value="GH"/>
</dbReference>
<dbReference type="PANTHER" id="PTHR12631:SF10">
    <property type="entry name" value="BETA-XYLOSIDASE-LIKE PROTEIN-RELATED"/>
    <property type="match status" value="1"/>
</dbReference>
<feature type="domain" description="Glycosyl hydrolases family 39 N-terminal catalytic" evidence="5">
    <location>
        <begin position="79"/>
        <end position="275"/>
    </location>
</feature>
<dbReference type="InterPro" id="IPR049166">
    <property type="entry name" value="GH39_cat"/>
</dbReference>
<dbReference type="InterPro" id="IPR051923">
    <property type="entry name" value="Glycosyl_Hydrolase_39"/>
</dbReference>
<reference evidence="6 7" key="1">
    <citation type="submission" date="2021-04" db="EMBL/GenBank/DDBJ databases">
        <title>Paenibacillus sp. DLE-14 whole genome sequence.</title>
        <authorList>
            <person name="Ham Y.J."/>
        </authorList>
    </citation>
    <scope>NUCLEOTIDE SEQUENCE [LARGE SCALE GENOMIC DNA]</scope>
    <source>
        <strain evidence="6 7">DLE-14</strain>
    </source>
</reference>
<feature type="signal peptide" evidence="4">
    <location>
        <begin position="1"/>
        <end position="35"/>
    </location>
</feature>
<dbReference type="EMBL" id="JAGKSP010000012">
    <property type="protein sequence ID" value="MBP3965677.1"/>
    <property type="molecule type" value="Genomic_DNA"/>
</dbReference>
<evidence type="ECO:0000256" key="2">
    <source>
        <dbReference type="ARBA" id="ARBA00022801"/>
    </source>
</evidence>
<dbReference type="Gene3D" id="2.60.40.1180">
    <property type="entry name" value="Golgi alpha-mannosidase II"/>
    <property type="match status" value="1"/>
</dbReference>
<feature type="chain" id="PRO_5045049374" description="Glycosyl hydrolases family 39 N-terminal catalytic domain-containing protein" evidence="4">
    <location>
        <begin position="36"/>
        <end position="669"/>
    </location>
</feature>
<evidence type="ECO:0000259" key="5">
    <source>
        <dbReference type="Pfam" id="PF01229"/>
    </source>
</evidence>
<evidence type="ECO:0000256" key="1">
    <source>
        <dbReference type="ARBA" id="ARBA00008875"/>
    </source>
</evidence>
<protein>
    <recommendedName>
        <fullName evidence="5">Glycosyl hydrolases family 39 N-terminal catalytic domain-containing protein</fullName>
    </recommendedName>
</protein>
<evidence type="ECO:0000256" key="3">
    <source>
        <dbReference type="ARBA" id="ARBA00023295"/>
    </source>
</evidence>
<evidence type="ECO:0000256" key="4">
    <source>
        <dbReference type="SAM" id="SignalP"/>
    </source>
</evidence>